<keyword evidence="1" id="KW-1133">Transmembrane helix</keyword>
<feature type="transmembrane region" description="Helical" evidence="1">
    <location>
        <begin position="81"/>
        <end position="101"/>
    </location>
</feature>
<protein>
    <submittedName>
        <fullName evidence="2">Uncharacterized protein</fullName>
    </submittedName>
</protein>
<feature type="transmembrane region" description="Helical" evidence="1">
    <location>
        <begin position="52"/>
        <end position="69"/>
    </location>
</feature>
<organism evidence="2 3">
    <name type="scientific">Serratia fonticola</name>
    <dbReference type="NCBI Taxonomy" id="47917"/>
    <lineage>
        <taxon>Bacteria</taxon>
        <taxon>Pseudomonadati</taxon>
        <taxon>Pseudomonadota</taxon>
        <taxon>Gammaproteobacteria</taxon>
        <taxon>Enterobacterales</taxon>
        <taxon>Yersiniaceae</taxon>
        <taxon>Serratia</taxon>
    </lineage>
</organism>
<dbReference type="Proteomes" id="UP000270487">
    <property type="component" value="Chromosome"/>
</dbReference>
<dbReference type="EMBL" id="LR134492">
    <property type="protein sequence ID" value="VEI69695.1"/>
    <property type="molecule type" value="Genomic_DNA"/>
</dbReference>
<name>A0A3S4X0B4_SERFO</name>
<gene>
    <name evidence="2" type="ORF">NCTC13193_02749</name>
</gene>
<evidence type="ECO:0000256" key="1">
    <source>
        <dbReference type="SAM" id="Phobius"/>
    </source>
</evidence>
<evidence type="ECO:0000313" key="2">
    <source>
        <dbReference type="EMBL" id="VEI69695.1"/>
    </source>
</evidence>
<feature type="transmembrane region" description="Helical" evidence="1">
    <location>
        <begin position="6"/>
        <end position="24"/>
    </location>
</feature>
<reference evidence="2 3" key="1">
    <citation type="submission" date="2018-12" db="EMBL/GenBank/DDBJ databases">
        <authorList>
            <consortium name="Pathogen Informatics"/>
        </authorList>
    </citation>
    <scope>NUCLEOTIDE SEQUENCE [LARGE SCALE GENOMIC DNA]</scope>
    <source>
        <strain evidence="2 3">NCTC13193</strain>
    </source>
</reference>
<sequence length="103" mass="11840">MNVLNVGFLILSVCCHFFVGSRVFPDVKRNTMILASLMLLFAGVSSGYKIFTANFCIILMLLACVIRWVKGKKRLKEIDNIGMLYVTLSFIPFLVFMIEWMNY</sequence>
<proteinExistence type="predicted"/>
<keyword evidence="1" id="KW-0812">Transmembrane</keyword>
<dbReference type="AlphaFoldDB" id="A0A3S4X0B4"/>
<keyword evidence="1" id="KW-0472">Membrane</keyword>
<evidence type="ECO:0000313" key="3">
    <source>
        <dbReference type="Proteomes" id="UP000270487"/>
    </source>
</evidence>
<accession>A0A3S4X0B4</accession>